<protein>
    <recommendedName>
        <fullName evidence="3">DUF327 family protein</fullName>
    </recommendedName>
</protein>
<evidence type="ECO:0000313" key="2">
    <source>
        <dbReference type="Proteomes" id="UP000009223"/>
    </source>
</evidence>
<evidence type="ECO:0008006" key="3">
    <source>
        <dbReference type="Google" id="ProtNLM"/>
    </source>
</evidence>
<organism evidence="1 2">
    <name type="scientific">Treponema primitia (strain ATCC BAA-887 / DSM 12427 / ZAS-2)</name>
    <dbReference type="NCBI Taxonomy" id="545694"/>
    <lineage>
        <taxon>Bacteria</taxon>
        <taxon>Pseudomonadati</taxon>
        <taxon>Spirochaetota</taxon>
        <taxon>Spirochaetia</taxon>
        <taxon>Spirochaetales</taxon>
        <taxon>Treponemataceae</taxon>
        <taxon>Treponema</taxon>
    </lineage>
</organism>
<dbReference type="RefSeq" id="WP_015707246.1">
    <property type="nucleotide sequence ID" value="NC_015578.1"/>
</dbReference>
<gene>
    <name evidence="1" type="ordered locus">TREPR_3009</name>
</gene>
<keyword evidence="2" id="KW-1185">Reference proteome</keyword>
<sequence>MDKIELPSNIPLFNPAAYAQTRKPGDKAIKGTKKSAFSRLLEGTETREAEDLEASAALDSLAPSEEVLQELLDGVHSAGDDLRLRPLGEEIAQYKRAVRRFLRYVVANGYDIEAQIGIPNYLKPGFKGERGTSESKEAKRHHVIRVVDEKLEQLAAGILAGQVDQLGLLARLDEITGLLVDLVQ</sequence>
<reference evidence="1 2" key="2">
    <citation type="journal article" date="2011" name="ISME J.">
        <title>RNA-seq reveals cooperative metabolic interactions between two termite-gut spirochete species in co-culture.</title>
        <authorList>
            <person name="Rosenthal A.Z."/>
            <person name="Matson E.G."/>
            <person name="Eldar A."/>
            <person name="Leadbetter J.R."/>
        </authorList>
    </citation>
    <scope>NUCLEOTIDE SEQUENCE [LARGE SCALE GENOMIC DNA]</scope>
    <source>
        <strain evidence="2">ATCC BAA-887 / DSM 12427 / ZAS-2</strain>
    </source>
</reference>
<accession>F5YNH4</accession>
<dbReference type="EMBL" id="CP001843">
    <property type="protein sequence ID" value="AEF85351.1"/>
    <property type="molecule type" value="Genomic_DNA"/>
</dbReference>
<dbReference type="SUPFAM" id="SSF158397">
    <property type="entry name" value="TM1646-like"/>
    <property type="match status" value="1"/>
</dbReference>
<dbReference type="eggNOG" id="COG1728">
    <property type="taxonomic scope" value="Bacteria"/>
</dbReference>
<dbReference type="Pfam" id="PF03885">
    <property type="entry name" value="DUF327"/>
    <property type="match status" value="1"/>
</dbReference>
<dbReference type="HOGENOM" id="CLU_125011_1_0_12"/>
<dbReference type="InterPro" id="IPR005585">
    <property type="entry name" value="DUF327"/>
</dbReference>
<dbReference type="AlphaFoldDB" id="F5YNH4"/>
<dbReference type="STRING" id="545694.TREPR_3009"/>
<name>F5YNH4_TREPZ</name>
<proteinExistence type="predicted"/>
<dbReference type="Proteomes" id="UP000009223">
    <property type="component" value="Chromosome"/>
</dbReference>
<evidence type="ECO:0000313" key="1">
    <source>
        <dbReference type="EMBL" id="AEF85351.1"/>
    </source>
</evidence>
<dbReference type="InterPro" id="IPR024042">
    <property type="entry name" value="TM1646-like_dom_sf"/>
</dbReference>
<dbReference type="Gene3D" id="1.20.120.490">
    <property type="entry name" value="Hypothetical protein TM1646-like domain"/>
    <property type="match status" value="1"/>
</dbReference>
<dbReference type="OrthoDB" id="361426at2"/>
<dbReference type="KEGG" id="tpi:TREPR_3009"/>
<reference evidence="2" key="1">
    <citation type="submission" date="2009-12" db="EMBL/GenBank/DDBJ databases">
        <title>Complete sequence of Treponema primitia strain ZAS-2.</title>
        <authorList>
            <person name="Tetu S.G."/>
            <person name="Matson E."/>
            <person name="Ren Q."/>
            <person name="Seshadri R."/>
            <person name="Elbourne L."/>
            <person name="Hassan K.A."/>
            <person name="Durkin A."/>
            <person name="Radune D."/>
            <person name="Mohamoud Y."/>
            <person name="Shay R."/>
            <person name="Jin S."/>
            <person name="Zhang X."/>
            <person name="Lucey K."/>
            <person name="Ballor N.R."/>
            <person name="Ottesen E."/>
            <person name="Rosenthal R."/>
            <person name="Allen A."/>
            <person name="Leadbetter J.R."/>
            <person name="Paulsen I.T."/>
        </authorList>
    </citation>
    <scope>NUCLEOTIDE SEQUENCE [LARGE SCALE GENOMIC DNA]</scope>
    <source>
        <strain evidence="2">ATCC BAA-887 / DSM 12427 / ZAS-2</strain>
    </source>
</reference>